<dbReference type="GeneID" id="114868999"/>
<feature type="signal peptide" evidence="5">
    <location>
        <begin position="1"/>
        <end position="15"/>
    </location>
</feature>
<feature type="domain" description="Ig-like" evidence="6">
    <location>
        <begin position="93"/>
        <end position="171"/>
    </location>
</feature>
<feature type="region of interest" description="Disordered" evidence="3">
    <location>
        <begin position="152"/>
        <end position="198"/>
    </location>
</feature>
<dbReference type="PANTHER" id="PTHR11481">
    <property type="entry name" value="IMMUNOGLOBULIN FC RECEPTOR"/>
    <property type="match status" value="1"/>
</dbReference>
<proteinExistence type="predicted"/>
<dbReference type="KEGG" id="bspl:114868999"/>
<evidence type="ECO:0000256" key="5">
    <source>
        <dbReference type="SAM" id="SignalP"/>
    </source>
</evidence>
<keyword evidence="7" id="KW-1185">Reference proteome</keyword>
<dbReference type="GO" id="GO:0009897">
    <property type="term" value="C:external side of plasma membrane"/>
    <property type="evidence" value="ECO:0007669"/>
    <property type="project" value="TreeGrafter"/>
</dbReference>
<evidence type="ECO:0000256" key="3">
    <source>
        <dbReference type="SAM" id="MobiDB-lite"/>
    </source>
</evidence>
<dbReference type="InterPro" id="IPR007110">
    <property type="entry name" value="Ig-like_dom"/>
</dbReference>
<feature type="chain" id="PRO_5028100801" evidence="5">
    <location>
        <begin position="16"/>
        <end position="306"/>
    </location>
</feature>
<keyword evidence="2" id="KW-1015">Disulfide bond</keyword>
<evidence type="ECO:0000259" key="6">
    <source>
        <dbReference type="PROSITE" id="PS50835"/>
    </source>
</evidence>
<evidence type="ECO:0000256" key="4">
    <source>
        <dbReference type="SAM" id="Phobius"/>
    </source>
</evidence>
<accession>A0A6P7P8H5</accession>
<dbReference type="PANTHER" id="PTHR11481:SF64">
    <property type="entry name" value="FC RECEPTOR-LIKE PROTEIN 4"/>
    <property type="match status" value="1"/>
</dbReference>
<dbReference type="InterPro" id="IPR036179">
    <property type="entry name" value="Ig-like_dom_sf"/>
</dbReference>
<gene>
    <name evidence="8" type="primary">LOC114868999</name>
</gene>
<dbReference type="Pfam" id="PF13895">
    <property type="entry name" value="Ig_2"/>
    <property type="match status" value="1"/>
</dbReference>
<evidence type="ECO:0000256" key="1">
    <source>
        <dbReference type="ARBA" id="ARBA00022729"/>
    </source>
</evidence>
<dbReference type="Proteomes" id="UP000515150">
    <property type="component" value="Chromosome 2"/>
</dbReference>
<sequence length="306" mass="32228">MDALVLLSCLTCAAAFDIVPSKLQLFEYESVSFSCLGFNASAGFKVMNMKQSIPCSDLDCTIKVSLVSDSGEYWCEGGGERSRSVSITVTAGPVVLESPVRPVMEGDDVTLSCRSKMASSNLTAAFYKDGVLITSSSTGTMSLHSVSTSEEGRYRCGTGAGESAESPLRLTERRPNVDDSRTKGDDSTVHKDATASPTLTPSSADVHLLLWVSAAAVVVLELLVIGLLCCMKRLVPLKLQMTHPNKGLSTKSNGGADSTGADDCLSLSLMTNHSLKPRGGEESGVSSFQCSDGAAVMEVTENRATN</sequence>
<dbReference type="InterPro" id="IPR050488">
    <property type="entry name" value="Ig_Fc_receptor"/>
</dbReference>
<dbReference type="GO" id="GO:0006955">
    <property type="term" value="P:immune response"/>
    <property type="evidence" value="ECO:0007669"/>
    <property type="project" value="TreeGrafter"/>
</dbReference>
<dbReference type="InParanoid" id="A0A6P7P8H5"/>
<dbReference type="Gene3D" id="2.60.40.10">
    <property type="entry name" value="Immunoglobulins"/>
    <property type="match status" value="2"/>
</dbReference>
<name>A0A6P7P8H5_BETSP</name>
<keyword evidence="4" id="KW-0812">Transmembrane</keyword>
<organism evidence="7 8">
    <name type="scientific">Betta splendens</name>
    <name type="common">Siamese fighting fish</name>
    <dbReference type="NCBI Taxonomy" id="158456"/>
    <lineage>
        <taxon>Eukaryota</taxon>
        <taxon>Metazoa</taxon>
        <taxon>Chordata</taxon>
        <taxon>Craniata</taxon>
        <taxon>Vertebrata</taxon>
        <taxon>Euteleostomi</taxon>
        <taxon>Actinopterygii</taxon>
        <taxon>Neopterygii</taxon>
        <taxon>Teleostei</taxon>
        <taxon>Neoteleostei</taxon>
        <taxon>Acanthomorphata</taxon>
        <taxon>Anabantaria</taxon>
        <taxon>Anabantiformes</taxon>
        <taxon>Anabantoidei</taxon>
        <taxon>Osphronemidae</taxon>
        <taxon>Betta</taxon>
    </lineage>
</organism>
<dbReference type="InterPro" id="IPR003599">
    <property type="entry name" value="Ig_sub"/>
</dbReference>
<evidence type="ECO:0000313" key="7">
    <source>
        <dbReference type="Proteomes" id="UP000515150"/>
    </source>
</evidence>
<dbReference type="GO" id="GO:0007166">
    <property type="term" value="P:cell surface receptor signaling pathway"/>
    <property type="evidence" value="ECO:0007669"/>
    <property type="project" value="TreeGrafter"/>
</dbReference>
<evidence type="ECO:0000256" key="2">
    <source>
        <dbReference type="ARBA" id="ARBA00023157"/>
    </source>
</evidence>
<dbReference type="SMART" id="SM00409">
    <property type="entry name" value="IG"/>
    <property type="match status" value="2"/>
</dbReference>
<evidence type="ECO:0000313" key="8">
    <source>
        <dbReference type="RefSeq" id="XP_029028591.1"/>
    </source>
</evidence>
<dbReference type="PROSITE" id="PS50835">
    <property type="entry name" value="IG_LIKE"/>
    <property type="match status" value="1"/>
</dbReference>
<protein>
    <submittedName>
        <fullName evidence="8">Uncharacterized protein LOC114868999</fullName>
    </submittedName>
</protein>
<feature type="transmembrane region" description="Helical" evidence="4">
    <location>
        <begin position="208"/>
        <end position="231"/>
    </location>
</feature>
<keyword evidence="4" id="KW-0472">Membrane</keyword>
<feature type="compositionally biased region" description="Basic and acidic residues" evidence="3">
    <location>
        <begin position="170"/>
        <end position="193"/>
    </location>
</feature>
<keyword evidence="1 5" id="KW-0732">Signal</keyword>
<keyword evidence="4" id="KW-1133">Transmembrane helix</keyword>
<reference evidence="8" key="1">
    <citation type="submission" date="2025-08" db="UniProtKB">
        <authorList>
            <consortium name="RefSeq"/>
        </authorList>
    </citation>
    <scope>IDENTIFICATION</scope>
</reference>
<dbReference type="InterPro" id="IPR013783">
    <property type="entry name" value="Ig-like_fold"/>
</dbReference>
<dbReference type="AlphaFoldDB" id="A0A6P7P8H5"/>
<dbReference type="RefSeq" id="XP_029028591.1">
    <property type="nucleotide sequence ID" value="XM_029172758.3"/>
</dbReference>
<dbReference type="SUPFAM" id="SSF48726">
    <property type="entry name" value="Immunoglobulin"/>
    <property type="match status" value="1"/>
</dbReference>
<dbReference type="GO" id="GO:0004888">
    <property type="term" value="F:transmembrane signaling receptor activity"/>
    <property type="evidence" value="ECO:0007669"/>
    <property type="project" value="TreeGrafter"/>
</dbReference>